<dbReference type="SUPFAM" id="SSF52540">
    <property type="entry name" value="P-loop containing nucleoside triphosphate hydrolases"/>
    <property type="match status" value="1"/>
</dbReference>
<dbReference type="InterPro" id="IPR027417">
    <property type="entry name" value="P-loop_NTPase"/>
</dbReference>
<feature type="region of interest" description="Disordered" evidence="2">
    <location>
        <begin position="330"/>
        <end position="388"/>
    </location>
</feature>
<protein>
    <submittedName>
        <fullName evidence="3">Uncharacterized protein</fullName>
    </submittedName>
</protein>
<organism evidence="3 4">
    <name type="scientific">Porites lobata</name>
    <dbReference type="NCBI Taxonomy" id="104759"/>
    <lineage>
        <taxon>Eukaryota</taxon>
        <taxon>Metazoa</taxon>
        <taxon>Cnidaria</taxon>
        <taxon>Anthozoa</taxon>
        <taxon>Hexacorallia</taxon>
        <taxon>Scleractinia</taxon>
        <taxon>Fungiina</taxon>
        <taxon>Poritidae</taxon>
        <taxon>Porites</taxon>
    </lineage>
</organism>
<accession>A0ABN8NSN8</accession>
<evidence type="ECO:0000256" key="2">
    <source>
        <dbReference type="SAM" id="MobiDB-lite"/>
    </source>
</evidence>
<dbReference type="PANTHER" id="PTHR47508">
    <property type="entry name" value="SAM DOMAIN-CONTAINING PROTEIN-RELATED"/>
    <property type="match status" value="1"/>
</dbReference>
<evidence type="ECO:0000313" key="4">
    <source>
        <dbReference type="Proteomes" id="UP001159405"/>
    </source>
</evidence>
<name>A0ABN8NSN8_9CNID</name>
<gene>
    <name evidence="3" type="ORF">PLOB_00028266</name>
</gene>
<dbReference type="Proteomes" id="UP001159405">
    <property type="component" value="Unassembled WGS sequence"/>
</dbReference>
<feature type="non-terminal residue" evidence="3">
    <location>
        <position position="611"/>
    </location>
</feature>
<feature type="compositionally biased region" description="Basic and acidic residues" evidence="2">
    <location>
        <begin position="354"/>
        <end position="388"/>
    </location>
</feature>
<sequence>MALSTEYTSEQNYSRIFYATTVILAEGLREIFKQEWDNQYKSTKGEWKDDPRNGMDFYNGESSRNRKRYARILAIIKNGDRKEWDCLTLFYAILSSDSLKPGLGATVRKNVDDLRHLRNECAHFSGGILSDIEFHAAISKLHCAFQALGLPTVKIQDIKNKPFPLSEDFQEIMKKEFRQAVEDYKQELQQTIELKQKTEELFRKVILDDQAQKKFLKSQTPLLPSEIRARGLKAILAYENALKTGKVMVYRARIMLIGQDRTGKTSLKNSFLGLPFDPEQQSTDGIELDVSNFEVDVDQVSNWKRADEKQGVSKFVPNLVRMVAGKLEQEETKVDPAQEKTVSQSVGFVGPGPREPEKQEALMDPKRQVTPAEDKCQISESTTGKEGEGEIEAAAIPELKIDPALPPEEFTELLVQYLEGLNLDNDTSVVEHHVDLDLWDFAGQHLYYTFCPVFFSWRAVYLLVYNLSEGLNEIAKPCFRRGFLNIPLENTNRQTNLENLLSWLVTLSSVCSSKPEANEKTPSESDLRYTRPPVFIVGTHADGKQDQYVKEMELQIAKEISEKDYESHVIRPFFSVDNTQGSSDEGVAALQKKIIEVLKKEPYMGKEIPLR</sequence>
<keyword evidence="4" id="KW-1185">Reference proteome</keyword>
<evidence type="ECO:0000256" key="1">
    <source>
        <dbReference type="SAM" id="Coils"/>
    </source>
</evidence>
<dbReference type="Gene3D" id="3.40.50.300">
    <property type="entry name" value="P-loop containing nucleotide triphosphate hydrolases"/>
    <property type="match status" value="2"/>
</dbReference>
<reference evidence="3 4" key="1">
    <citation type="submission" date="2022-05" db="EMBL/GenBank/DDBJ databases">
        <authorList>
            <consortium name="Genoscope - CEA"/>
            <person name="William W."/>
        </authorList>
    </citation>
    <scope>NUCLEOTIDE SEQUENCE [LARGE SCALE GENOMIC DNA]</scope>
</reference>
<comment type="caution">
    <text evidence="3">The sequence shown here is derived from an EMBL/GenBank/DDBJ whole genome shotgun (WGS) entry which is preliminary data.</text>
</comment>
<feature type="coiled-coil region" evidence="1">
    <location>
        <begin position="174"/>
        <end position="201"/>
    </location>
</feature>
<keyword evidence="1" id="KW-0175">Coiled coil</keyword>
<proteinExistence type="predicted"/>
<dbReference type="EMBL" id="CALNXK010000035">
    <property type="protein sequence ID" value="CAH3120745.1"/>
    <property type="molecule type" value="Genomic_DNA"/>
</dbReference>
<dbReference type="PANTHER" id="PTHR47508:SF1">
    <property type="entry name" value="NON-SPECIFIC SERINE_THREONINE PROTEIN KINASE"/>
    <property type="match status" value="1"/>
</dbReference>
<evidence type="ECO:0000313" key="3">
    <source>
        <dbReference type="EMBL" id="CAH3120745.1"/>
    </source>
</evidence>